<evidence type="ECO:0000313" key="3">
    <source>
        <dbReference type="Proteomes" id="UP000216306"/>
    </source>
</evidence>
<dbReference type="Proteomes" id="UP000216306">
    <property type="component" value="Unassembled WGS sequence"/>
</dbReference>
<feature type="domain" description="FRG" evidence="1">
    <location>
        <begin position="18"/>
        <end position="113"/>
    </location>
</feature>
<dbReference type="AlphaFoldDB" id="A0A0P9W906"/>
<comment type="caution">
    <text evidence="2">The sequence shown here is derived from an EMBL/GenBank/DDBJ whole genome shotgun (WGS) entry which is preliminary data.</text>
</comment>
<name>A0A0P9W906_PSESS</name>
<evidence type="ECO:0000259" key="1">
    <source>
        <dbReference type="SMART" id="SM00901"/>
    </source>
</evidence>
<dbReference type="InterPro" id="IPR014966">
    <property type="entry name" value="FRG-dom"/>
</dbReference>
<dbReference type="RefSeq" id="WP_031599092.1">
    <property type="nucleotide sequence ID" value="NZ_LIHX01000141.1"/>
</dbReference>
<sequence length="228" mass="26472">MIINNFIELHKAFEKYKNNSAWIFRGHADPSWELKPKSGRLPYSKSNEQNIFKAWVRRANEFIKERPESEWEWLAIAQHHGLATRLLDWSYNPLVAAFFAVSEGAPDRDAKIFCYKCLWEFDSKKTKSPFDVKSAGKFKPTGVVPRIIRQGGVFTVSPDPKKAIDELMRENEELEIITISKEYRKMLLEDLNFYGINISSIYPDLDGLSAHVNWIVENNIYNLAPEKT</sequence>
<gene>
    <name evidence="2" type="ORF">CC205_26770</name>
</gene>
<organism evidence="2 3">
    <name type="scientific">Pseudomonas savastanoi pv. nerii</name>
    <dbReference type="NCBI Taxonomy" id="360921"/>
    <lineage>
        <taxon>Bacteria</taxon>
        <taxon>Pseudomonadati</taxon>
        <taxon>Pseudomonadota</taxon>
        <taxon>Gammaproteobacteria</taxon>
        <taxon>Pseudomonadales</taxon>
        <taxon>Pseudomonadaceae</taxon>
        <taxon>Pseudomonas</taxon>
    </lineage>
</organism>
<dbReference type="Pfam" id="PF08867">
    <property type="entry name" value="FRG"/>
    <property type="match status" value="1"/>
</dbReference>
<reference evidence="2 3" key="1">
    <citation type="submission" date="2017-05" db="EMBL/GenBank/DDBJ databases">
        <title>Comparative genomic of Pseudomonas savastanoi pathovars.</title>
        <authorList>
            <person name="Pintado A."/>
            <person name="Moreno-Perez A."/>
            <person name="Caballo-Ponce E."/>
            <person name="Murillo J."/>
            <person name="Bardaji L."/>
            <person name="Cerboneschi M."/>
            <person name="Rodriguez-Palenzuela P."/>
            <person name="Ramos C."/>
            <person name="Tegli S."/>
        </authorList>
    </citation>
    <scope>NUCLEOTIDE SEQUENCE [LARGE SCALE GENOMIC DNA]</scope>
    <source>
        <strain evidence="2 3">ESC 23</strain>
    </source>
</reference>
<proteinExistence type="predicted"/>
<evidence type="ECO:0000313" key="2">
    <source>
        <dbReference type="EMBL" id="PAB25171.1"/>
    </source>
</evidence>
<dbReference type="EMBL" id="NIAY01000188">
    <property type="protein sequence ID" value="PAB25171.1"/>
    <property type="molecule type" value="Genomic_DNA"/>
</dbReference>
<protein>
    <submittedName>
        <fullName evidence="2">FRG domain-containing protein</fullName>
    </submittedName>
</protein>
<dbReference type="SMART" id="SM00901">
    <property type="entry name" value="FRG"/>
    <property type="match status" value="1"/>
</dbReference>
<accession>A0A0P9W906</accession>